<dbReference type="PANTHER" id="PTHR46577">
    <property type="entry name" value="HTH-TYPE TRANSCRIPTIONAL REGULATORY PROTEIN GABR"/>
    <property type="match status" value="1"/>
</dbReference>
<evidence type="ECO:0000256" key="4">
    <source>
        <dbReference type="ARBA" id="ARBA00023125"/>
    </source>
</evidence>
<comment type="caution">
    <text evidence="7">The sequence shown here is derived from an EMBL/GenBank/DDBJ whole genome shotgun (WGS) entry which is preliminary data.</text>
</comment>
<dbReference type="InterPro" id="IPR004839">
    <property type="entry name" value="Aminotransferase_I/II_large"/>
</dbReference>
<proteinExistence type="inferred from homology"/>
<dbReference type="Gene3D" id="3.90.1150.10">
    <property type="entry name" value="Aspartate Aminotransferase, domain 1"/>
    <property type="match status" value="1"/>
</dbReference>
<dbReference type="EC" id="2.6.1.39" evidence="7"/>
<keyword evidence="5" id="KW-0804">Transcription</keyword>
<dbReference type="CDD" id="cd00609">
    <property type="entry name" value="AAT_like"/>
    <property type="match status" value="1"/>
</dbReference>
<dbReference type="AlphaFoldDB" id="A0A1L9NSW4"/>
<evidence type="ECO:0000256" key="2">
    <source>
        <dbReference type="ARBA" id="ARBA00022898"/>
    </source>
</evidence>
<dbReference type="SUPFAM" id="SSF53383">
    <property type="entry name" value="PLP-dependent transferases"/>
    <property type="match status" value="1"/>
</dbReference>
<accession>A0A1L9NSW4</accession>
<comment type="similarity">
    <text evidence="1">In the C-terminal section; belongs to the class-I pyridoxal-phosphate-dependent aminotransferase family.</text>
</comment>
<dbReference type="OrthoDB" id="9804020at2"/>
<gene>
    <name evidence="7" type="primary">lysN_2</name>
    <name evidence="7" type="ORF">PFRI_34970</name>
</gene>
<keyword evidence="7" id="KW-0032">Aminotransferase</keyword>
<dbReference type="SMART" id="SM00345">
    <property type="entry name" value="HTH_GNTR"/>
    <property type="match status" value="1"/>
</dbReference>
<protein>
    <submittedName>
        <fullName evidence="7">2-aminoadipate transaminase</fullName>
        <ecNumber evidence="7">2.6.1.39</ecNumber>
    </submittedName>
</protein>
<dbReference type="InterPro" id="IPR051446">
    <property type="entry name" value="HTH_trans_reg/aminotransferase"/>
</dbReference>
<dbReference type="InterPro" id="IPR000524">
    <property type="entry name" value="Tscrpt_reg_HTH_GntR"/>
</dbReference>
<keyword evidence="4" id="KW-0238">DNA-binding</keyword>
<dbReference type="STRING" id="696762.PFRI_34970"/>
<dbReference type="SUPFAM" id="SSF46785">
    <property type="entry name" value="Winged helix' DNA-binding domain"/>
    <property type="match status" value="1"/>
</dbReference>
<dbReference type="InterPro" id="IPR036388">
    <property type="entry name" value="WH-like_DNA-bd_sf"/>
</dbReference>
<dbReference type="Pfam" id="PF00155">
    <property type="entry name" value="Aminotran_1_2"/>
    <property type="match status" value="1"/>
</dbReference>
<feature type="domain" description="HTH gntR-type" evidence="6">
    <location>
        <begin position="14"/>
        <end position="82"/>
    </location>
</feature>
<dbReference type="InterPro" id="IPR036390">
    <property type="entry name" value="WH_DNA-bd_sf"/>
</dbReference>
<sequence>MHTIWLPSIEGRDGPKYKALAEAIRDAIGDETLEVQQKLPPVRDLAWDLKITPGTVARAYTLLTDEGVLEAAVGRGTFVALPKPKAESESKADYLSDVLTVAPSIERRPDVARLTSPQLPDVGQAKLIQQHMGQVAANPRSGVMHYPNRKTFKPAREAVQHWLRGTPLGALDEEDIVLSHGGQNGVSLALQSILTGPSPVVLVEELSYPGFRRAAALLRAEVIAIPMDSDGMIPEAIAAVAKSHTVQAICTSPEVHNPTGLFTPVSRREEIVEVARAHDIQIIEDDCYRMGASRAPSYRMLAPERGWYVSSISKTLTPALRIGFVVAPKPSVPALRRSAEHGFFGLATPLADLAERLLNDPNVAECAAKVNAVFSQYVQTCVNHLGAYDVTWHKDVPFLWLRLPEGWRASAFCQAAEVERVQIRPAEEFAGRDARALHAVRIAINAQIDLEHFEAAIMRLRELLDNPSERIGV</sequence>
<reference evidence="7 8" key="1">
    <citation type="submission" date="2016-10" db="EMBL/GenBank/DDBJ databases">
        <title>Genome sequence of Planktotalea frisia SH6-1.</title>
        <authorList>
            <person name="Poehlein A."/>
            <person name="Bakenhus I."/>
            <person name="Voget S."/>
            <person name="Brinkhoff T."/>
            <person name="Simon M."/>
        </authorList>
    </citation>
    <scope>NUCLEOTIDE SEQUENCE [LARGE SCALE GENOMIC DNA]</scope>
    <source>
        <strain evidence="7 8">SH6-1</strain>
    </source>
</reference>
<dbReference type="EMBL" id="MLCB01000188">
    <property type="protein sequence ID" value="OJI92292.1"/>
    <property type="molecule type" value="Genomic_DNA"/>
</dbReference>
<evidence type="ECO:0000313" key="7">
    <source>
        <dbReference type="EMBL" id="OJI92292.1"/>
    </source>
</evidence>
<dbReference type="InterPro" id="IPR015421">
    <property type="entry name" value="PyrdxlP-dep_Trfase_major"/>
</dbReference>
<dbReference type="GO" id="GO:0030170">
    <property type="term" value="F:pyridoxal phosphate binding"/>
    <property type="evidence" value="ECO:0007669"/>
    <property type="project" value="InterPro"/>
</dbReference>
<keyword evidence="3" id="KW-0805">Transcription regulation</keyword>
<organism evidence="7 8">
    <name type="scientific">Planktotalea frisia</name>
    <dbReference type="NCBI Taxonomy" id="696762"/>
    <lineage>
        <taxon>Bacteria</taxon>
        <taxon>Pseudomonadati</taxon>
        <taxon>Pseudomonadota</taxon>
        <taxon>Alphaproteobacteria</taxon>
        <taxon>Rhodobacterales</taxon>
        <taxon>Paracoccaceae</taxon>
        <taxon>Planktotalea</taxon>
    </lineage>
</organism>
<dbReference type="CDD" id="cd07377">
    <property type="entry name" value="WHTH_GntR"/>
    <property type="match status" value="1"/>
</dbReference>
<dbReference type="PROSITE" id="PS50949">
    <property type="entry name" value="HTH_GNTR"/>
    <property type="match status" value="1"/>
</dbReference>
<dbReference type="InterPro" id="IPR015424">
    <property type="entry name" value="PyrdxlP-dep_Trfase"/>
</dbReference>
<evidence type="ECO:0000259" key="6">
    <source>
        <dbReference type="PROSITE" id="PS50949"/>
    </source>
</evidence>
<dbReference type="GO" id="GO:0003700">
    <property type="term" value="F:DNA-binding transcription factor activity"/>
    <property type="evidence" value="ECO:0007669"/>
    <property type="project" value="InterPro"/>
</dbReference>
<dbReference type="GO" id="GO:0047536">
    <property type="term" value="F:2-aminoadipate transaminase activity"/>
    <property type="evidence" value="ECO:0007669"/>
    <property type="project" value="UniProtKB-EC"/>
</dbReference>
<dbReference type="Gene3D" id="1.10.10.10">
    <property type="entry name" value="Winged helix-like DNA-binding domain superfamily/Winged helix DNA-binding domain"/>
    <property type="match status" value="1"/>
</dbReference>
<evidence type="ECO:0000256" key="1">
    <source>
        <dbReference type="ARBA" id="ARBA00005384"/>
    </source>
</evidence>
<dbReference type="RefSeq" id="WP_072632000.1">
    <property type="nucleotide sequence ID" value="NZ_MLCB01000188.1"/>
</dbReference>
<name>A0A1L9NSW4_9RHOB</name>
<keyword evidence="8" id="KW-1185">Reference proteome</keyword>
<dbReference type="PANTHER" id="PTHR46577:SF1">
    <property type="entry name" value="HTH-TYPE TRANSCRIPTIONAL REGULATORY PROTEIN GABR"/>
    <property type="match status" value="1"/>
</dbReference>
<dbReference type="InterPro" id="IPR015422">
    <property type="entry name" value="PyrdxlP-dep_Trfase_small"/>
</dbReference>
<dbReference type="Gene3D" id="3.40.640.10">
    <property type="entry name" value="Type I PLP-dependent aspartate aminotransferase-like (Major domain)"/>
    <property type="match status" value="1"/>
</dbReference>
<dbReference type="GO" id="GO:0003677">
    <property type="term" value="F:DNA binding"/>
    <property type="evidence" value="ECO:0007669"/>
    <property type="project" value="UniProtKB-KW"/>
</dbReference>
<dbReference type="Pfam" id="PF00392">
    <property type="entry name" value="GntR"/>
    <property type="match status" value="1"/>
</dbReference>
<evidence type="ECO:0000256" key="5">
    <source>
        <dbReference type="ARBA" id="ARBA00023163"/>
    </source>
</evidence>
<keyword evidence="7" id="KW-0808">Transferase</keyword>
<keyword evidence="2" id="KW-0663">Pyridoxal phosphate</keyword>
<evidence type="ECO:0000313" key="8">
    <source>
        <dbReference type="Proteomes" id="UP000184514"/>
    </source>
</evidence>
<evidence type="ECO:0000256" key="3">
    <source>
        <dbReference type="ARBA" id="ARBA00023015"/>
    </source>
</evidence>
<dbReference type="Proteomes" id="UP000184514">
    <property type="component" value="Unassembled WGS sequence"/>
</dbReference>